<protein>
    <submittedName>
        <fullName evidence="2">Uncharacterized protein</fullName>
    </submittedName>
</protein>
<organism evidence="2 3">
    <name type="scientific">Candidatus Zambryskibacteria bacterium RIFCSPHIGHO2_02_38_10.5</name>
    <dbReference type="NCBI Taxonomy" id="1802742"/>
    <lineage>
        <taxon>Bacteria</taxon>
        <taxon>Candidatus Zambryskiibacteriota</taxon>
    </lineage>
</organism>
<reference evidence="2 3" key="1">
    <citation type="journal article" date="2016" name="Nat. Commun.">
        <title>Thousands of microbial genomes shed light on interconnected biogeochemical processes in an aquifer system.</title>
        <authorList>
            <person name="Anantharaman K."/>
            <person name="Brown C.T."/>
            <person name="Hug L.A."/>
            <person name="Sharon I."/>
            <person name="Castelle C.J."/>
            <person name="Probst A.J."/>
            <person name="Thomas B.C."/>
            <person name="Singh A."/>
            <person name="Wilkins M.J."/>
            <person name="Karaoz U."/>
            <person name="Brodie E.L."/>
            <person name="Williams K.H."/>
            <person name="Hubbard S.S."/>
            <person name="Banfield J.F."/>
        </authorList>
    </citation>
    <scope>NUCLEOTIDE SEQUENCE [LARGE SCALE GENOMIC DNA]</scope>
</reference>
<evidence type="ECO:0000313" key="3">
    <source>
        <dbReference type="Proteomes" id="UP000179264"/>
    </source>
</evidence>
<proteinExistence type="predicted"/>
<accession>A0A1G2T7L8</accession>
<sequence>MSKKFFIIAAVMIVIAILGGSFYWLKQDNNEIVVSDAVTLSQPIIKWQEITITESKPKMAMHINSPRIIIGNSYGLYSEINKAIAQHVESLKSDFISAATTAAEDNGETNILNIATEVLLATPRLISLAFTSTKRFAGINNSEPERTFTVFDLINNKVMIEGNEIFRDDLAWSRATTIMKKTLLSDYKGDPSCDLSFAPKHNGLAASCIGIDNGRNRNLSLTRNIPISAIQEFLAPSVLSDITKP</sequence>
<dbReference type="Gene3D" id="3.30.565.40">
    <property type="entry name" value="Fervidobacterium nodosum Rt17-B1 like"/>
    <property type="match status" value="1"/>
</dbReference>
<keyword evidence="1" id="KW-0812">Transmembrane</keyword>
<keyword evidence="1" id="KW-0472">Membrane</keyword>
<name>A0A1G2T7L8_9BACT</name>
<evidence type="ECO:0000256" key="1">
    <source>
        <dbReference type="SAM" id="Phobius"/>
    </source>
</evidence>
<feature type="transmembrane region" description="Helical" evidence="1">
    <location>
        <begin position="5"/>
        <end position="25"/>
    </location>
</feature>
<evidence type="ECO:0000313" key="2">
    <source>
        <dbReference type="EMBL" id="OHA93263.1"/>
    </source>
</evidence>
<keyword evidence="1" id="KW-1133">Transmembrane helix</keyword>
<dbReference type="EMBL" id="MHVL01000023">
    <property type="protein sequence ID" value="OHA93263.1"/>
    <property type="molecule type" value="Genomic_DNA"/>
</dbReference>
<dbReference type="Proteomes" id="UP000179264">
    <property type="component" value="Unassembled WGS sequence"/>
</dbReference>
<dbReference type="AlphaFoldDB" id="A0A1G2T7L8"/>
<gene>
    <name evidence="2" type="ORF">A2W58_00255</name>
</gene>
<comment type="caution">
    <text evidence="2">The sequence shown here is derived from an EMBL/GenBank/DDBJ whole genome shotgun (WGS) entry which is preliminary data.</text>
</comment>